<accession>A0A6M3XT46</accession>
<name>A0A6M3XT46_9ZZZZ</name>
<keyword evidence="2" id="KW-0540">Nuclease</keyword>
<protein>
    <submittedName>
        <fullName evidence="2">Putative homing endonuclease</fullName>
    </submittedName>
</protein>
<evidence type="ECO:0000313" key="2">
    <source>
        <dbReference type="EMBL" id="QJI01135.1"/>
    </source>
</evidence>
<evidence type="ECO:0000259" key="1">
    <source>
        <dbReference type="Pfam" id="PF13392"/>
    </source>
</evidence>
<dbReference type="AlphaFoldDB" id="A0A6M3XT46"/>
<sequence length="170" mass="20111">MARPTGCKPIKWDITELRRLYLDEKMSGAKIGNLLGLKPQSVNSALRRFNIPRRSDTESHSKELHYRWNGGKFLSTSGYYRIYKPDHHRADKRGYVYEHIAIWEEANGRKLRKDEMVHHLNGIKIDNRPLNLLALRKEEHRRWIPALQKHISQLEAEIKRCSQSVMRLEC</sequence>
<keyword evidence="2" id="KW-0255">Endonuclease</keyword>
<dbReference type="InterPro" id="IPR003615">
    <property type="entry name" value="HNH_nuc"/>
</dbReference>
<dbReference type="GO" id="GO:0004519">
    <property type="term" value="F:endonuclease activity"/>
    <property type="evidence" value="ECO:0007669"/>
    <property type="project" value="UniProtKB-KW"/>
</dbReference>
<dbReference type="Pfam" id="PF13392">
    <property type="entry name" value="HNH_3"/>
    <property type="match status" value="1"/>
</dbReference>
<dbReference type="InterPro" id="IPR044925">
    <property type="entry name" value="His-Me_finger_sf"/>
</dbReference>
<gene>
    <name evidence="2" type="ORF">TM448B02305_0003</name>
</gene>
<proteinExistence type="predicted"/>
<dbReference type="Gene3D" id="3.90.75.20">
    <property type="match status" value="1"/>
</dbReference>
<organism evidence="2">
    <name type="scientific">viral metagenome</name>
    <dbReference type="NCBI Taxonomy" id="1070528"/>
    <lineage>
        <taxon>unclassified sequences</taxon>
        <taxon>metagenomes</taxon>
        <taxon>organismal metagenomes</taxon>
    </lineage>
</organism>
<keyword evidence="2" id="KW-0378">Hydrolase</keyword>
<dbReference type="SUPFAM" id="SSF54060">
    <property type="entry name" value="His-Me finger endonucleases"/>
    <property type="match status" value="1"/>
</dbReference>
<reference evidence="2" key="1">
    <citation type="submission" date="2020-03" db="EMBL/GenBank/DDBJ databases">
        <title>The deep terrestrial virosphere.</title>
        <authorList>
            <person name="Holmfeldt K."/>
            <person name="Nilsson E."/>
            <person name="Simone D."/>
            <person name="Lopez-Fernandez M."/>
            <person name="Wu X."/>
            <person name="de Brujin I."/>
            <person name="Lundin D."/>
            <person name="Andersson A."/>
            <person name="Bertilsson S."/>
            <person name="Dopson M."/>
        </authorList>
    </citation>
    <scope>NUCLEOTIDE SEQUENCE</scope>
    <source>
        <strain evidence="2">TM448B02305</strain>
    </source>
</reference>
<feature type="domain" description="HNH nuclease" evidence="1">
    <location>
        <begin position="97"/>
        <end position="142"/>
    </location>
</feature>
<dbReference type="EMBL" id="MT144900">
    <property type="protein sequence ID" value="QJI01135.1"/>
    <property type="molecule type" value="Genomic_DNA"/>
</dbReference>